<dbReference type="PANTHER" id="PTHR47429">
    <property type="entry name" value="PROTEIN TWIN LOV 1"/>
    <property type="match status" value="1"/>
</dbReference>
<keyword evidence="1" id="KW-0600">Photoreceptor protein</keyword>
<evidence type="ECO:0000313" key="7">
    <source>
        <dbReference type="EMBL" id="AML77924.1"/>
    </source>
</evidence>
<dbReference type="PANTHER" id="PTHR47429:SF2">
    <property type="entry name" value="PROTEIN TWIN LOV 1"/>
    <property type="match status" value="1"/>
</dbReference>
<dbReference type="NCBIfam" id="TIGR00229">
    <property type="entry name" value="sensory_box"/>
    <property type="match status" value="1"/>
</dbReference>
<dbReference type="InterPro" id="IPR035965">
    <property type="entry name" value="PAS-like_dom_sf"/>
</dbReference>
<sequence length="213" mass="23578">MSTATPPTSSVRHWARKHAHNSVSDELALALYTRVKGAFVLSDPTLPDTPLVYVSPGFEKMSGYSAAECLGRNCRFLQGPETDQEEVRRIREAVEGKKAVSAHLLNFRKDGEPFINSLHIAPVHSASGSTKFFAGVQLDPGAFVDDSGIAIFRSWSNDVDERRSADFARNSVDLLRTSSHEHSDFPTKERRCHNAILGKIRVTVRTLDIAAMR</sequence>
<evidence type="ECO:0000256" key="3">
    <source>
        <dbReference type="ARBA" id="ARBA00022630"/>
    </source>
</evidence>
<organism evidence="7">
    <name type="scientific">Pycnococcus provasolii</name>
    <dbReference type="NCBI Taxonomy" id="41880"/>
    <lineage>
        <taxon>Eukaryota</taxon>
        <taxon>Viridiplantae</taxon>
        <taxon>Chlorophyta</taxon>
        <taxon>Pseudoscourfieldiophyceae</taxon>
        <taxon>Pseudoscourfieldiales</taxon>
        <taxon>Pycnococcaceae</taxon>
        <taxon>Pycnococcus</taxon>
    </lineage>
</organism>
<dbReference type="CDD" id="cd00130">
    <property type="entry name" value="PAS"/>
    <property type="match status" value="1"/>
</dbReference>
<dbReference type="EMBL" id="KU700075">
    <property type="protein sequence ID" value="AML77924.1"/>
    <property type="molecule type" value="mRNA"/>
</dbReference>
<keyword evidence="1" id="KW-0675">Receptor</keyword>
<reference evidence="7" key="1">
    <citation type="journal article" date="2016" name="Proc. Natl. Acad. Sci. U.S.A.">
        <title>Functional and topological diversity of LOV domain photoreceptors.</title>
        <authorList>
            <person name="Glantz S.T."/>
            <person name="Carpenter E.J."/>
            <person name="Melkonian M."/>
            <person name="Gardner K.H."/>
            <person name="Boyden E.S."/>
            <person name="Wong G.K."/>
            <person name="Chow B.Y."/>
        </authorList>
    </citation>
    <scope>NUCLEOTIDE SEQUENCE</scope>
    <source>
        <strain evidence="7">MXEZ_2015078</strain>
    </source>
</reference>
<evidence type="ECO:0000256" key="2">
    <source>
        <dbReference type="ARBA" id="ARBA00022606"/>
    </source>
</evidence>
<dbReference type="GO" id="GO:0005634">
    <property type="term" value="C:nucleus"/>
    <property type="evidence" value="ECO:0007669"/>
    <property type="project" value="TreeGrafter"/>
</dbReference>
<dbReference type="Gene3D" id="3.30.450.20">
    <property type="entry name" value="PAS domain"/>
    <property type="match status" value="1"/>
</dbReference>
<evidence type="ECO:0000259" key="6">
    <source>
        <dbReference type="PROSITE" id="PS50112"/>
    </source>
</evidence>
<keyword evidence="2" id="KW-0716">Sensory transduction</keyword>
<dbReference type="AlphaFoldDB" id="A0A126X017"/>
<accession>A0A126X017</accession>
<keyword evidence="4" id="KW-0288">FMN</keyword>
<dbReference type="Pfam" id="PF13426">
    <property type="entry name" value="PAS_9"/>
    <property type="match status" value="1"/>
</dbReference>
<dbReference type="GO" id="GO:0009881">
    <property type="term" value="F:photoreceptor activity"/>
    <property type="evidence" value="ECO:0007669"/>
    <property type="project" value="UniProtKB-KW"/>
</dbReference>
<keyword evidence="3" id="KW-0285">Flavoprotein</keyword>
<evidence type="ECO:0000256" key="5">
    <source>
        <dbReference type="ARBA" id="ARBA00022991"/>
    </source>
</evidence>
<dbReference type="SUPFAM" id="SSF55785">
    <property type="entry name" value="PYP-like sensor domain (PAS domain)"/>
    <property type="match status" value="1"/>
</dbReference>
<dbReference type="InterPro" id="IPR000014">
    <property type="entry name" value="PAS"/>
</dbReference>
<proteinExistence type="evidence at transcript level"/>
<protein>
    <submittedName>
        <fullName evidence="7">Putative LOV domain-containing protein</fullName>
    </submittedName>
</protein>
<feature type="domain" description="PAS" evidence="6">
    <location>
        <begin position="51"/>
        <end position="97"/>
    </location>
</feature>
<evidence type="ECO:0000256" key="1">
    <source>
        <dbReference type="ARBA" id="ARBA00022543"/>
    </source>
</evidence>
<evidence type="ECO:0000256" key="4">
    <source>
        <dbReference type="ARBA" id="ARBA00022643"/>
    </source>
</evidence>
<keyword evidence="5" id="KW-0157">Chromophore</keyword>
<name>A0A126X017_9CHLO</name>
<dbReference type="PROSITE" id="PS50112">
    <property type="entry name" value="PAS"/>
    <property type="match status" value="1"/>
</dbReference>